<keyword evidence="1" id="KW-0732">Signal</keyword>
<proteinExistence type="predicted"/>
<dbReference type="CDD" id="cd01300">
    <property type="entry name" value="YtcJ_like"/>
    <property type="match status" value="1"/>
</dbReference>
<gene>
    <name evidence="3" type="ORF">E2F43_09480</name>
</gene>
<evidence type="ECO:0000313" key="4">
    <source>
        <dbReference type="Proteomes" id="UP000295554"/>
    </source>
</evidence>
<keyword evidence="4" id="KW-1185">Reference proteome</keyword>
<dbReference type="Proteomes" id="UP000295554">
    <property type="component" value="Unassembled WGS sequence"/>
</dbReference>
<organism evidence="3 4">
    <name type="scientific">Seongchinamella unica</name>
    <dbReference type="NCBI Taxonomy" id="2547392"/>
    <lineage>
        <taxon>Bacteria</taxon>
        <taxon>Pseudomonadati</taxon>
        <taxon>Pseudomonadota</taxon>
        <taxon>Gammaproteobacteria</taxon>
        <taxon>Cellvibrionales</taxon>
        <taxon>Halieaceae</taxon>
        <taxon>Seongchinamella</taxon>
    </lineage>
</organism>
<dbReference type="AlphaFoldDB" id="A0A4R5LS58"/>
<sequence>MSRFYFLGLLACLINTSALAAPASSTSLLYNVTGYSLNSGRVERFSALEFQGDTITAVYPTPEAAKASKANERIDGGGATLLPGLIDAHGHVGGYGKSLSQVDLVGVTSEKAAGARVAEVAATESKDWILGRGWNQALWPGKSFPTRESLDKVAPDQPVALVRIDGHALWVNSAALELAGIDASVSDPPGGQIIRDASGVATGVLVDNAMNLINQVIADDSDQQVVEYQRRALDKLAGYGLTSVHDARSDARSIRAYQALAEKQALAIRVYPMLDVLDAGIDPYLAAGPVIDPTHMLDIRSVKISADGALGSRGAAMIADYSDEPGHRGLLLLSDAELEHHINRAMAAGYQVNTHAIGDLANQRVLDLYQPLLAKNTAAGLRHRIEHAQVLRPQDIPRFRTLNVIASVQPTHATSDKNMAEDRVGADRLQGAYAWKSLLDAGTRMAGGSDFPVEHPNPFHGLYAAITRQGQDGEPPGGWLPEQKLSRAEALHLFTEGAAYAAHQEHLIGRLAPGYYADFILVDSDYFTMPESDIWKTRVLETWVAGRRVYGTD</sequence>
<dbReference type="GO" id="GO:0016810">
    <property type="term" value="F:hydrolase activity, acting on carbon-nitrogen (but not peptide) bonds"/>
    <property type="evidence" value="ECO:0007669"/>
    <property type="project" value="InterPro"/>
</dbReference>
<dbReference type="InterPro" id="IPR013108">
    <property type="entry name" value="Amidohydro_3"/>
</dbReference>
<evidence type="ECO:0000313" key="3">
    <source>
        <dbReference type="EMBL" id="TDG13738.1"/>
    </source>
</evidence>
<dbReference type="OrthoDB" id="5734927at2"/>
<dbReference type="PANTHER" id="PTHR22642:SF2">
    <property type="entry name" value="PROTEIN LONG AFTER FAR-RED 3"/>
    <property type="match status" value="1"/>
</dbReference>
<evidence type="ECO:0000256" key="1">
    <source>
        <dbReference type="SAM" id="SignalP"/>
    </source>
</evidence>
<feature type="signal peptide" evidence="1">
    <location>
        <begin position="1"/>
        <end position="20"/>
    </location>
</feature>
<name>A0A4R5LS58_9GAMM</name>
<dbReference type="Gene3D" id="3.20.20.140">
    <property type="entry name" value="Metal-dependent hydrolases"/>
    <property type="match status" value="1"/>
</dbReference>
<dbReference type="SUPFAM" id="SSF51338">
    <property type="entry name" value="Composite domain of metallo-dependent hydrolases"/>
    <property type="match status" value="1"/>
</dbReference>
<dbReference type="EMBL" id="SMSE01000002">
    <property type="protein sequence ID" value="TDG13738.1"/>
    <property type="molecule type" value="Genomic_DNA"/>
</dbReference>
<reference evidence="3 4" key="1">
    <citation type="submission" date="2019-03" db="EMBL/GenBank/DDBJ databases">
        <title>Seongchinamella monodicae gen. nov., sp. nov., a novel member of the Gammaproteobacteria isolated from a tidal mudflat of beach.</title>
        <authorList>
            <person name="Yang H.G."/>
            <person name="Kang J.W."/>
            <person name="Lee S.D."/>
        </authorList>
    </citation>
    <scope>NUCLEOTIDE SEQUENCE [LARGE SCALE GENOMIC DNA]</scope>
    <source>
        <strain evidence="3 4">GH4-78</strain>
    </source>
</reference>
<dbReference type="RefSeq" id="WP_133212002.1">
    <property type="nucleotide sequence ID" value="NZ_SMSE01000002.1"/>
</dbReference>
<dbReference type="Pfam" id="PF07969">
    <property type="entry name" value="Amidohydro_3"/>
    <property type="match status" value="1"/>
</dbReference>
<dbReference type="PANTHER" id="PTHR22642">
    <property type="entry name" value="IMIDAZOLONEPROPIONASE"/>
    <property type="match status" value="1"/>
</dbReference>
<dbReference type="SUPFAM" id="SSF51556">
    <property type="entry name" value="Metallo-dependent hydrolases"/>
    <property type="match status" value="1"/>
</dbReference>
<protein>
    <submittedName>
        <fullName evidence="3">Amidohydrolase</fullName>
    </submittedName>
</protein>
<feature type="chain" id="PRO_5020853377" evidence="1">
    <location>
        <begin position="21"/>
        <end position="553"/>
    </location>
</feature>
<dbReference type="InterPro" id="IPR033932">
    <property type="entry name" value="YtcJ-like"/>
</dbReference>
<accession>A0A4R5LS58</accession>
<dbReference type="InterPro" id="IPR011059">
    <property type="entry name" value="Metal-dep_hydrolase_composite"/>
</dbReference>
<dbReference type="Gene3D" id="2.30.40.10">
    <property type="entry name" value="Urease, subunit C, domain 1"/>
    <property type="match status" value="1"/>
</dbReference>
<dbReference type="Gene3D" id="3.10.310.70">
    <property type="match status" value="1"/>
</dbReference>
<dbReference type="InterPro" id="IPR032466">
    <property type="entry name" value="Metal_Hydrolase"/>
</dbReference>
<keyword evidence="3" id="KW-0378">Hydrolase</keyword>
<evidence type="ECO:0000259" key="2">
    <source>
        <dbReference type="Pfam" id="PF07969"/>
    </source>
</evidence>
<feature type="domain" description="Amidohydrolase 3" evidence="2">
    <location>
        <begin position="74"/>
        <end position="550"/>
    </location>
</feature>
<comment type="caution">
    <text evidence="3">The sequence shown here is derived from an EMBL/GenBank/DDBJ whole genome shotgun (WGS) entry which is preliminary data.</text>
</comment>